<organism evidence="1 2">
    <name type="scientific">Chryseobacterium cheonjiense</name>
    <dbReference type="NCBI Taxonomy" id="2728845"/>
    <lineage>
        <taxon>Bacteria</taxon>
        <taxon>Pseudomonadati</taxon>
        <taxon>Bacteroidota</taxon>
        <taxon>Flavobacteriia</taxon>
        <taxon>Flavobacteriales</taxon>
        <taxon>Weeksellaceae</taxon>
        <taxon>Chryseobacterium group</taxon>
        <taxon>Chryseobacterium</taxon>
    </lineage>
</organism>
<name>A0A7Y0FJE5_9FLAO</name>
<reference evidence="1 2" key="1">
    <citation type="submission" date="2020-04" db="EMBL/GenBank/DDBJ databases">
        <title>Chryseobacterium sp. RJ-7-14 sp. nov., isolated from Jeju soil.</title>
        <authorList>
            <person name="Dahal R.H."/>
            <person name="Chaudhary D.K."/>
        </authorList>
    </citation>
    <scope>NUCLEOTIDE SEQUENCE [LARGE SCALE GENOMIC DNA]</scope>
    <source>
        <strain evidence="1 2">RJ-7-14</strain>
    </source>
</reference>
<proteinExistence type="predicted"/>
<dbReference type="Proteomes" id="UP000552615">
    <property type="component" value="Unassembled WGS sequence"/>
</dbReference>
<gene>
    <name evidence="1" type="ORF">HHL20_12570</name>
</gene>
<protein>
    <recommendedName>
        <fullName evidence="3">TonB C-terminal domain-containing protein</fullName>
    </recommendedName>
</protein>
<evidence type="ECO:0008006" key="3">
    <source>
        <dbReference type="Google" id="ProtNLM"/>
    </source>
</evidence>
<dbReference type="AlphaFoldDB" id="A0A7Y0FJE5"/>
<accession>A0A7Y0FJE5</accession>
<evidence type="ECO:0000313" key="2">
    <source>
        <dbReference type="Proteomes" id="UP000552615"/>
    </source>
</evidence>
<dbReference type="EMBL" id="JABBGF010000002">
    <property type="protein sequence ID" value="NML58180.1"/>
    <property type="molecule type" value="Genomic_DNA"/>
</dbReference>
<evidence type="ECO:0000313" key="1">
    <source>
        <dbReference type="EMBL" id="NML58180.1"/>
    </source>
</evidence>
<sequence>MYCQIEVLESYPYGQNFYVGGINQLNKEMVQIVKAQKLLPCEKGEKYSVKVIVYDNSTISYVKDFDTLEIKKNKCAFDFSRQLFPYLKRWMPAKENGKFVAAIAKIDVMPFYLFHSKDDPKDNVMKNPTFKKGIEAFGFEVKSIFERYIKRNEDKIVSLTFVVTENGEMEDFKIEGDFSENDKKNIISSLSRIKGKWNPATFNNIPYRARMRQPVTQQFDWNRQIDENNKMMNQNYYNNRYR</sequence>
<comment type="caution">
    <text evidence="1">The sequence shown here is derived from an EMBL/GenBank/DDBJ whole genome shotgun (WGS) entry which is preliminary data.</text>
</comment>
<keyword evidence="2" id="KW-1185">Reference proteome</keyword>